<dbReference type="Proteomes" id="UP000193467">
    <property type="component" value="Unassembled WGS sequence"/>
</dbReference>
<dbReference type="EMBL" id="MCGR01000030">
    <property type="protein sequence ID" value="ORY78105.1"/>
    <property type="molecule type" value="Genomic_DNA"/>
</dbReference>
<feature type="compositionally biased region" description="Low complexity" evidence="1">
    <location>
        <begin position="258"/>
        <end position="271"/>
    </location>
</feature>
<proteinExistence type="predicted"/>
<dbReference type="AlphaFoldDB" id="A0A1Y2F591"/>
<accession>A0A1Y2F591</accession>
<protein>
    <submittedName>
        <fullName evidence="2">Uncharacterized protein</fullName>
    </submittedName>
</protein>
<organism evidence="2 3">
    <name type="scientific">Leucosporidium creatinivorum</name>
    <dbReference type="NCBI Taxonomy" id="106004"/>
    <lineage>
        <taxon>Eukaryota</taxon>
        <taxon>Fungi</taxon>
        <taxon>Dikarya</taxon>
        <taxon>Basidiomycota</taxon>
        <taxon>Pucciniomycotina</taxon>
        <taxon>Microbotryomycetes</taxon>
        <taxon>Leucosporidiales</taxon>
        <taxon>Leucosporidium</taxon>
    </lineage>
</organism>
<feature type="compositionally biased region" description="Low complexity" evidence="1">
    <location>
        <begin position="304"/>
        <end position="322"/>
    </location>
</feature>
<evidence type="ECO:0000313" key="2">
    <source>
        <dbReference type="EMBL" id="ORY78105.1"/>
    </source>
</evidence>
<evidence type="ECO:0000313" key="3">
    <source>
        <dbReference type="Proteomes" id="UP000193467"/>
    </source>
</evidence>
<feature type="compositionally biased region" description="Pro residues" evidence="1">
    <location>
        <begin position="288"/>
        <end position="303"/>
    </location>
</feature>
<gene>
    <name evidence="2" type="ORF">BCR35DRAFT_305285</name>
</gene>
<comment type="caution">
    <text evidence="2">The sequence shown here is derived from an EMBL/GenBank/DDBJ whole genome shotgun (WGS) entry which is preliminary data.</text>
</comment>
<keyword evidence="3" id="KW-1185">Reference proteome</keyword>
<dbReference type="InParanoid" id="A0A1Y2F591"/>
<feature type="compositionally biased region" description="Pro residues" evidence="1">
    <location>
        <begin position="243"/>
        <end position="257"/>
    </location>
</feature>
<name>A0A1Y2F591_9BASI</name>
<feature type="region of interest" description="Disordered" evidence="1">
    <location>
        <begin position="486"/>
        <end position="519"/>
    </location>
</feature>
<feature type="region of interest" description="Disordered" evidence="1">
    <location>
        <begin position="226"/>
        <end position="358"/>
    </location>
</feature>
<feature type="compositionally biased region" description="Basic and acidic residues" evidence="1">
    <location>
        <begin position="486"/>
        <end position="509"/>
    </location>
</feature>
<evidence type="ECO:0000256" key="1">
    <source>
        <dbReference type="SAM" id="MobiDB-lite"/>
    </source>
</evidence>
<sequence length="519" mass="58061">MPPLFLPDLFAVDYNWSLNDLRSLTPLQLCLTPFHPDYHEELFNQVQLAFFEKQNHFFDRQQNARRCFGPLMELLWQFQREGIPTPFRSVVASRLLASFGSWRALGGFRTWTEYAGAAENWGLVQLIPDDPTNSGSRIAAVEGVVAPLKFPLSWTEQDLPLNWRRDPSIDYLSPNQIMDLTTDHLVGLVMLCQNRGVANYARDEFFARWDEASGVYPEGVGQDGLLASNEGWAPEAPYSAPQPQLPWPTPFPQPQPFAFPSHSQPPQAHQHPQPPLLAPQIAVDPRKPNPPAAPPSAPAPPPAQSITPPRTPPRISTSSAPSQRLQAQPAPVILASSDPRPPKKVSSRSATSSSVLKRITKNKSPLPHHLIRQLRVVTVQYTSTDGDSSLSFLIPPLLPDAIVHRRSKGSQRVIPPLLPDAIVHRRSKGSQRVVELAYATLDRTMFAFGEISTAEMVEHVELGDVEWGEWAWKNVLGGSEWGREAWDKEKENGGVDESRRKREHEEERGSITVKRARAE</sequence>
<reference evidence="2 3" key="1">
    <citation type="submission" date="2016-07" db="EMBL/GenBank/DDBJ databases">
        <title>Pervasive Adenine N6-methylation of Active Genes in Fungi.</title>
        <authorList>
            <consortium name="DOE Joint Genome Institute"/>
            <person name="Mondo S.J."/>
            <person name="Dannebaum R.O."/>
            <person name="Kuo R.C."/>
            <person name="Labutti K."/>
            <person name="Haridas S."/>
            <person name="Kuo A."/>
            <person name="Salamov A."/>
            <person name="Ahrendt S.R."/>
            <person name="Lipzen A."/>
            <person name="Sullivan W."/>
            <person name="Andreopoulos W.B."/>
            <person name="Clum A."/>
            <person name="Lindquist E."/>
            <person name="Daum C."/>
            <person name="Ramamoorthy G.K."/>
            <person name="Gryganskyi A."/>
            <person name="Culley D."/>
            <person name="Magnuson J.K."/>
            <person name="James T.Y."/>
            <person name="O'Malley M.A."/>
            <person name="Stajich J.E."/>
            <person name="Spatafora J.W."/>
            <person name="Visel A."/>
            <person name="Grigoriev I.V."/>
        </authorList>
    </citation>
    <scope>NUCLEOTIDE SEQUENCE [LARGE SCALE GENOMIC DNA]</scope>
    <source>
        <strain evidence="2 3">62-1032</strain>
    </source>
</reference>